<evidence type="ECO:0000256" key="2">
    <source>
        <dbReference type="ARBA" id="ARBA00022679"/>
    </source>
</evidence>
<dbReference type="SUPFAM" id="SSF56112">
    <property type="entry name" value="Protein kinase-like (PK-like)"/>
    <property type="match status" value="1"/>
</dbReference>
<dbReference type="Pfam" id="PF00069">
    <property type="entry name" value="Pkinase"/>
    <property type="match status" value="2"/>
</dbReference>
<protein>
    <recommendedName>
        <fullName evidence="7">Protein kinase domain-containing protein</fullName>
    </recommendedName>
</protein>
<dbReference type="Gene3D" id="1.10.510.10">
    <property type="entry name" value="Transferase(Phosphotransferase) domain 1"/>
    <property type="match status" value="1"/>
</dbReference>
<evidence type="ECO:0000256" key="3">
    <source>
        <dbReference type="ARBA" id="ARBA00022741"/>
    </source>
</evidence>
<dbReference type="InterPro" id="IPR011009">
    <property type="entry name" value="Kinase-like_dom_sf"/>
</dbReference>
<feature type="domain" description="Protein kinase" evidence="7">
    <location>
        <begin position="82"/>
        <end position="458"/>
    </location>
</feature>
<dbReference type="AlphaFoldDB" id="A0AAV9VKM9"/>
<dbReference type="GO" id="GO:0004674">
    <property type="term" value="F:protein serine/threonine kinase activity"/>
    <property type="evidence" value="ECO:0007669"/>
    <property type="project" value="UniProtKB-KW"/>
</dbReference>
<dbReference type="GO" id="GO:0005524">
    <property type="term" value="F:ATP binding"/>
    <property type="evidence" value="ECO:0007669"/>
    <property type="project" value="UniProtKB-UniRule"/>
</dbReference>
<gene>
    <name evidence="8" type="ORF">TWF730_000142</name>
</gene>
<keyword evidence="2" id="KW-0808">Transferase</keyword>
<dbReference type="EMBL" id="JAVHNS010000001">
    <property type="protein sequence ID" value="KAK6362686.1"/>
    <property type="molecule type" value="Genomic_DNA"/>
</dbReference>
<dbReference type="Gene3D" id="3.30.200.20">
    <property type="entry name" value="Phosphorylase Kinase, domain 1"/>
    <property type="match status" value="1"/>
</dbReference>
<proteinExistence type="predicted"/>
<keyword evidence="1" id="KW-0723">Serine/threonine-protein kinase</keyword>
<evidence type="ECO:0000256" key="1">
    <source>
        <dbReference type="ARBA" id="ARBA00022527"/>
    </source>
</evidence>
<reference evidence="8 9" key="1">
    <citation type="submission" date="2019-10" db="EMBL/GenBank/DDBJ databases">
        <authorList>
            <person name="Palmer J.M."/>
        </authorList>
    </citation>
    <scope>NUCLEOTIDE SEQUENCE [LARGE SCALE GENOMIC DNA]</scope>
    <source>
        <strain evidence="8 9">TWF730</strain>
    </source>
</reference>
<name>A0AAV9VKM9_9PEZI</name>
<keyword evidence="4" id="KW-0418">Kinase</keyword>
<feature type="binding site" evidence="6">
    <location>
        <position position="117"/>
    </location>
    <ligand>
        <name>ATP</name>
        <dbReference type="ChEBI" id="CHEBI:30616"/>
    </ligand>
</feature>
<evidence type="ECO:0000259" key="7">
    <source>
        <dbReference type="PROSITE" id="PS50011"/>
    </source>
</evidence>
<dbReference type="PANTHER" id="PTHR45646:SF11">
    <property type="entry name" value="SERINE_THREONINE-PROTEIN KINASE DOA"/>
    <property type="match status" value="1"/>
</dbReference>
<evidence type="ECO:0000256" key="5">
    <source>
        <dbReference type="ARBA" id="ARBA00022840"/>
    </source>
</evidence>
<keyword evidence="9" id="KW-1185">Reference proteome</keyword>
<dbReference type="Proteomes" id="UP001373714">
    <property type="component" value="Unassembled WGS sequence"/>
</dbReference>
<organism evidence="8 9">
    <name type="scientific">Orbilia blumenaviensis</name>
    <dbReference type="NCBI Taxonomy" id="1796055"/>
    <lineage>
        <taxon>Eukaryota</taxon>
        <taxon>Fungi</taxon>
        <taxon>Dikarya</taxon>
        <taxon>Ascomycota</taxon>
        <taxon>Pezizomycotina</taxon>
        <taxon>Orbiliomycetes</taxon>
        <taxon>Orbiliales</taxon>
        <taxon>Orbiliaceae</taxon>
        <taxon>Orbilia</taxon>
    </lineage>
</organism>
<dbReference type="PROSITE" id="PS50011">
    <property type="entry name" value="PROTEIN_KINASE_DOM"/>
    <property type="match status" value="1"/>
</dbReference>
<dbReference type="GO" id="GO:0005634">
    <property type="term" value="C:nucleus"/>
    <property type="evidence" value="ECO:0007669"/>
    <property type="project" value="TreeGrafter"/>
</dbReference>
<dbReference type="SMART" id="SM00220">
    <property type="entry name" value="S_TKc"/>
    <property type="match status" value="1"/>
</dbReference>
<evidence type="ECO:0000256" key="6">
    <source>
        <dbReference type="PROSITE-ProRule" id="PRU10141"/>
    </source>
</evidence>
<evidence type="ECO:0000256" key="4">
    <source>
        <dbReference type="ARBA" id="ARBA00022777"/>
    </source>
</evidence>
<keyword evidence="5 6" id="KW-0067">ATP-binding</keyword>
<accession>A0AAV9VKM9</accession>
<dbReference type="InterPro" id="IPR017441">
    <property type="entry name" value="Protein_kinase_ATP_BS"/>
</dbReference>
<dbReference type="InterPro" id="IPR000719">
    <property type="entry name" value="Prot_kinase_dom"/>
</dbReference>
<dbReference type="PANTHER" id="PTHR45646">
    <property type="entry name" value="SERINE/THREONINE-PROTEIN KINASE DOA-RELATED"/>
    <property type="match status" value="1"/>
</dbReference>
<dbReference type="InterPro" id="IPR051175">
    <property type="entry name" value="CLK_kinases"/>
</dbReference>
<dbReference type="PROSITE" id="PS00107">
    <property type="entry name" value="PROTEIN_KINASE_ATP"/>
    <property type="match status" value="1"/>
</dbReference>
<evidence type="ECO:0000313" key="8">
    <source>
        <dbReference type="EMBL" id="KAK6362686.1"/>
    </source>
</evidence>
<comment type="caution">
    <text evidence="8">The sequence shown here is derived from an EMBL/GenBank/DDBJ whole genome shotgun (WGS) entry which is preliminary data.</text>
</comment>
<sequence length="579" mass="66122">MANTVEEECCTGLSRGLRRQARSFWEAAFEFRNHKEIDFAYSKCDPHPFPHPESDRLEHCYKYGKGSGKFFPVLLEQKLGDYVVKAKLGHGNFASVWQCILDEGKERDFPYESVAVKVCTNSKKESKDDVTEAKVLMKLSKRSDGKGDFGKKHLQKVDECFRVPGYFGDHFCIVGEAIGPSLDYYLNLVEKQGLGSFDTQVSKKITFQLLASVTWLHKAGYGHGDIHPHNILMKEKGFKAGTNAKRPICIQNTKPEDVPYMPPYLVSCIDDDLTIRTPLTVQNCDARLADFGQTFKKNQPRRLYKMTTPKGNRSPEWLLKHTPITIGIDIWAIACISYRMTTGKHLMFVEERYKDEEGKYTQKRTKVDINNDHMPMMVKLLGAPPAWMVRKWGVSGLPKMDWESIPHGGNLHERIMKDRPASMSDAEAALFEDFMRKALTWDYRYRATAAELIQHDWFRSVLSPKDKAHLETLAQSTSRFSSTVSRITNEIKSWPARWLSPWTKKEELASQQATEIKALGPILGPFFQAEIMGNTPEVLGGSWSFQYQGRQLIKLVRIFNIHTAYQILMVSTETSLPPT</sequence>
<evidence type="ECO:0000313" key="9">
    <source>
        <dbReference type="Proteomes" id="UP001373714"/>
    </source>
</evidence>
<keyword evidence="3 6" id="KW-0547">Nucleotide-binding</keyword>
<dbReference type="GO" id="GO:0043484">
    <property type="term" value="P:regulation of RNA splicing"/>
    <property type="evidence" value="ECO:0007669"/>
    <property type="project" value="TreeGrafter"/>
</dbReference>